<evidence type="ECO:0000313" key="4">
    <source>
        <dbReference type="EMBL" id="QJA95556.1"/>
    </source>
</evidence>
<name>A0A6H2A5L5_9ZZZZ</name>
<evidence type="ECO:0000313" key="2">
    <source>
        <dbReference type="EMBL" id="QJA76614.1"/>
    </source>
</evidence>
<accession>A0A6H2A5L5</accession>
<gene>
    <name evidence="2" type="ORF">MM415A01475_0006</name>
    <name evidence="3" type="ORF">MM415B02632_0002</name>
    <name evidence="4" type="ORF">MM415B05284_0006</name>
    <name evidence="1" type="ORF">TM448A06618_0008</name>
</gene>
<reference evidence="1" key="1">
    <citation type="submission" date="2020-03" db="EMBL/GenBank/DDBJ databases">
        <title>The deep terrestrial virosphere.</title>
        <authorList>
            <person name="Holmfeldt K."/>
            <person name="Nilsson E."/>
            <person name="Simone D."/>
            <person name="Lopez-Fernandez M."/>
            <person name="Wu X."/>
            <person name="de Brujin I."/>
            <person name="Lundin D."/>
            <person name="Andersson A."/>
            <person name="Bertilsson S."/>
            <person name="Dopson M."/>
        </authorList>
    </citation>
    <scope>NUCLEOTIDE SEQUENCE</scope>
    <source>
        <strain evidence="2">MM415A01475</strain>
        <strain evidence="3">MM415B02632</strain>
        <strain evidence="4">MM415B05284</strain>
        <strain evidence="1">TM448A06618</strain>
    </source>
</reference>
<protein>
    <recommendedName>
        <fullName evidence="5">Mind bomb SH3 repeat domain-containing protein</fullName>
    </recommendedName>
</protein>
<dbReference type="EMBL" id="MT142234">
    <property type="protein sequence ID" value="QJA76614.1"/>
    <property type="molecule type" value="Genomic_DNA"/>
</dbReference>
<organism evidence="1">
    <name type="scientific">viral metagenome</name>
    <dbReference type="NCBI Taxonomy" id="1070528"/>
    <lineage>
        <taxon>unclassified sequences</taxon>
        <taxon>metagenomes</taxon>
        <taxon>organismal metagenomes</taxon>
    </lineage>
</organism>
<dbReference type="EMBL" id="MT144564">
    <property type="protein sequence ID" value="QJA55068.1"/>
    <property type="molecule type" value="Genomic_DNA"/>
</dbReference>
<proteinExistence type="predicted"/>
<evidence type="ECO:0000313" key="3">
    <source>
        <dbReference type="EMBL" id="QJA88989.1"/>
    </source>
</evidence>
<sequence length="79" mass="9228">MKFKVGDRVKLKPKLYTDSSHNPSWGGRYGKIVGTITSIRSDPHYQIQLCWNNREINIYKESDLDLIDSSLQLNLFREV</sequence>
<dbReference type="EMBL" id="MT143324">
    <property type="protein sequence ID" value="QJA95556.1"/>
    <property type="molecule type" value="Genomic_DNA"/>
</dbReference>
<dbReference type="AlphaFoldDB" id="A0A6H2A5L5"/>
<dbReference type="EMBL" id="MT142816">
    <property type="protein sequence ID" value="QJA88989.1"/>
    <property type="molecule type" value="Genomic_DNA"/>
</dbReference>
<evidence type="ECO:0000313" key="1">
    <source>
        <dbReference type="EMBL" id="QJA55068.1"/>
    </source>
</evidence>
<evidence type="ECO:0008006" key="5">
    <source>
        <dbReference type="Google" id="ProtNLM"/>
    </source>
</evidence>